<proteinExistence type="predicted"/>
<dbReference type="RefSeq" id="WP_227017981.1">
    <property type="nucleotide sequence ID" value="NZ_JAGSND010000004.1"/>
</dbReference>
<evidence type="ECO:0000313" key="3">
    <source>
        <dbReference type="Proteomes" id="UP000675664"/>
    </source>
</evidence>
<organism evidence="2 3">
    <name type="scientific">Sinanaerobacter chloroacetimidivorans</name>
    <dbReference type="NCBI Taxonomy" id="2818044"/>
    <lineage>
        <taxon>Bacteria</taxon>
        <taxon>Bacillati</taxon>
        <taxon>Bacillota</taxon>
        <taxon>Clostridia</taxon>
        <taxon>Peptostreptococcales</taxon>
        <taxon>Anaerovoracaceae</taxon>
        <taxon>Sinanaerobacter</taxon>
    </lineage>
</organism>
<evidence type="ECO:0000259" key="1">
    <source>
        <dbReference type="Pfam" id="PF09861"/>
    </source>
</evidence>
<reference evidence="2" key="1">
    <citation type="submission" date="2021-04" db="EMBL/GenBank/DDBJ databases">
        <title>Sinoanaerobacter chloroacetimidivorans sp. nov., an obligate anaerobic bacterium isolated from anaerobic sludge.</title>
        <authorList>
            <person name="Bao Y."/>
        </authorList>
    </citation>
    <scope>NUCLEOTIDE SEQUENCE</scope>
    <source>
        <strain evidence="2">BAD-6</strain>
    </source>
</reference>
<dbReference type="Proteomes" id="UP000675664">
    <property type="component" value="Unassembled WGS sequence"/>
</dbReference>
<dbReference type="AlphaFoldDB" id="A0A8J7VZA1"/>
<evidence type="ECO:0000313" key="2">
    <source>
        <dbReference type="EMBL" id="MBR0597854.1"/>
    </source>
</evidence>
<keyword evidence="3" id="KW-1185">Reference proteome</keyword>
<gene>
    <name evidence="2" type="ORF">KCX82_08220</name>
</gene>
<accession>A0A8J7VZA1</accession>
<feature type="domain" description="LarA-like N-terminal" evidence="1">
    <location>
        <begin position="25"/>
        <end position="187"/>
    </location>
</feature>
<dbReference type="GO" id="GO:0050043">
    <property type="term" value="F:lactate racemase activity"/>
    <property type="evidence" value="ECO:0007669"/>
    <property type="project" value="InterPro"/>
</dbReference>
<dbReference type="EMBL" id="JAGSND010000004">
    <property type="protein sequence ID" value="MBR0597854.1"/>
    <property type="molecule type" value="Genomic_DNA"/>
</dbReference>
<comment type="caution">
    <text evidence="2">The sequence shown here is derived from an EMBL/GenBank/DDBJ whole genome shotgun (WGS) entry which is preliminary data.</text>
</comment>
<sequence length="408" mass="44641">MPILPKKIYEVKLPAMIKVKQHFPDEKLEVIPVAVAEEIMKENIKSRIPKGASVAVLVGSRGISNLKEIVKATVDCLLRLESHPFIVPAMGSHGGGVAEMQKEILEGYGITEEYIGVPIHSSMETVIIGNTEDDIPVHIDKIASEADIIIPIARVKVHTDFDAPIESGLCKMLAIGLGKHNGCSRLHQEGFREFPRIIPSVAKVILEKKYIGFGIAIIENAHENIHMVKAVSGLDFIEEEPKLLSVSKSLMPKLQFDEIDVLIIEQIGKDITGAGMDPNITGRMSVGPITDFKGPKIKRIVVLGLSEGTHRNATGVGIADFITRNVYDSIDQVSTYANCIASGNPEAGRIPIMLDTEEETILAALQTCPKIDITNPKIVRIKDTLHLIDIEVSENMLEYCSSHPSFIV</sequence>
<dbReference type="Pfam" id="PF09861">
    <property type="entry name" value="Lar_N"/>
    <property type="match status" value="1"/>
</dbReference>
<reference evidence="2" key="2">
    <citation type="submission" date="2021-04" db="EMBL/GenBank/DDBJ databases">
        <authorList>
            <person name="Liu J."/>
        </authorList>
    </citation>
    <scope>NUCLEOTIDE SEQUENCE</scope>
    <source>
        <strain evidence="2">BAD-6</strain>
    </source>
</reference>
<dbReference type="InterPro" id="IPR018657">
    <property type="entry name" value="LarA-like_N"/>
</dbReference>
<name>A0A8J7VZA1_9FIRM</name>
<dbReference type="Gene3D" id="3.40.50.11440">
    <property type="match status" value="1"/>
</dbReference>
<protein>
    <submittedName>
        <fullName evidence="2">DUF2088 domain-containing protein</fullName>
    </submittedName>
</protein>